<evidence type="ECO:0000256" key="1">
    <source>
        <dbReference type="ARBA" id="ARBA00000707"/>
    </source>
</evidence>
<comment type="similarity">
    <text evidence="2">Belongs to the peptidase C19 family. USP10 subfamily.</text>
</comment>
<keyword evidence="11" id="KW-1185">Reference proteome</keyword>
<evidence type="ECO:0000256" key="2">
    <source>
        <dbReference type="ARBA" id="ARBA00005427"/>
    </source>
</evidence>
<dbReference type="InterPro" id="IPR028889">
    <property type="entry name" value="USP"/>
</dbReference>
<comment type="catalytic activity">
    <reaction evidence="1">
        <text>Thiol-dependent hydrolysis of ester, thioester, amide, peptide and isopeptide bonds formed by the C-terminal Gly of ubiquitin (a 76-residue protein attached to proteins as an intracellular targeting signal).</text>
        <dbReference type="EC" id="3.4.19.12"/>
    </reaction>
</comment>
<feature type="compositionally biased region" description="Pro residues" evidence="8">
    <location>
        <begin position="392"/>
        <end position="404"/>
    </location>
</feature>
<dbReference type="Proteomes" id="UP000318571">
    <property type="component" value="Chromosome 2"/>
</dbReference>
<feature type="compositionally biased region" description="Low complexity" evidence="8">
    <location>
        <begin position="145"/>
        <end position="156"/>
    </location>
</feature>
<feature type="region of interest" description="Disordered" evidence="8">
    <location>
        <begin position="765"/>
        <end position="801"/>
    </location>
</feature>
<feature type="compositionally biased region" description="Polar residues" evidence="8">
    <location>
        <begin position="315"/>
        <end position="326"/>
    </location>
</feature>
<dbReference type="InterPro" id="IPR050164">
    <property type="entry name" value="Peptidase_C19"/>
</dbReference>
<dbReference type="PROSITE" id="PS00973">
    <property type="entry name" value="USP_2"/>
    <property type="match status" value="1"/>
</dbReference>
<dbReference type="InterPro" id="IPR001394">
    <property type="entry name" value="Peptidase_C19_UCH"/>
</dbReference>
<evidence type="ECO:0000256" key="8">
    <source>
        <dbReference type="SAM" id="MobiDB-lite"/>
    </source>
</evidence>
<reference evidence="10 11" key="1">
    <citation type="journal article" date="2018" name="Nat. Ecol. Evol.">
        <title>Genomic signatures of mitonuclear coevolution across populations of Tigriopus californicus.</title>
        <authorList>
            <person name="Barreto F.S."/>
            <person name="Watson E.T."/>
            <person name="Lima T.G."/>
            <person name="Willett C.S."/>
            <person name="Edmands S."/>
            <person name="Li W."/>
            <person name="Burton R.S."/>
        </authorList>
    </citation>
    <scope>NUCLEOTIDE SEQUENCE [LARGE SCALE GENOMIC DNA]</scope>
    <source>
        <strain evidence="10 11">San Diego</strain>
    </source>
</reference>
<keyword evidence="5" id="KW-0833">Ubl conjugation pathway</keyword>
<evidence type="ECO:0000313" key="11">
    <source>
        <dbReference type="Proteomes" id="UP000318571"/>
    </source>
</evidence>
<evidence type="ECO:0000256" key="5">
    <source>
        <dbReference type="ARBA" id="ARBA00022786"/>
    </source>
</evidence>
<dbReference type="PANTHER" id="PTHR24006:SF687">
    <property type="entry name" value="UBIQUITIN CARBOXYL-TERMINAL HYDROLASE 10"/>
    <property type="match status" value="1"/>
</dbReference>
<sequence length="1026" mass="110826">MMKNDVATVGTVESAPGSARSRPLARHHGLVPETGGSGLDFLNWEDCTIDEKKRLDRILYQNAWTRTPTPTASPGPPAGTPDAARSASPRLSVAPIENQTGLYDDGCPPSGPNPHPSPSLGPPGYPSYENLVPYDCAPGDPTRTAASYPSGSSGAGSMPNIPVSNPPVSYAPYPNFIINNVTANVNVHPAPPTSMPLPNNPSVTSAHAEGVPAPPVSMMVGSPGAAYSMPTALGPNGALPSNGAMMGSGVPSLMPNTYSPPMVPGHIYHVPSRPYIYGSYPSPQYVSVELAHSAGPMGHHSSPAHSNGPMGNAYGSPTVSQMNFYQQPPPVTQPIANRPPLGHPTNQYQSPPHHHHNPHHQQPPMTSHLAPFSKPNVPLLQPHLSPMANPYPYYPAQPQHPPQLQPHVHSAQPSQPLAPPSLAPASYTNPSVPPTMLPDPNPPAPVAPPELVYASNEIHPDAPLQTEIPSNDAHEVNGEAKPTQISDEKVAQVIETIDHPTSDNETEEEPHVEEGTPSCEPKGAVLKEGKDGRGVTSAQPAPSWASLLFQNSGGDTAPPAKVDRSAASSSEVAKPMARVQPYTSGQMNGEAKPSVEDHTLLGKMATFFTNYNLNHKSLSVMPRGLTNHNNWCFTNAILQALVACPPFYNLMRALPMYEDPLPNQAANVVVDMSGVKILKSVWDFVNQFEVMTNFPKLNRSKSKKTEDFPLGKSFEASSIYNMLLNLNNDTFKVIEGRQEDAEEFLTFLLNGINDEMMSILKAAEEAKNGPSNTDEGQANDEHDSAQEGYDSDEWKEVGPNNRSCVTRRHTLSKTPLADIFQGQIRSCVQHSAAEPTATLQPFFTLPLDLQLEGTTDVAQALVKNFATEPIQGFVCPTTNKVIAASRNLSLEELPPILILHMKRFVYTETSGGCQKLLKHVNVSVGLEISRDILSVNSRNKYQTRQRSYKLFAVVYHKGAEATKGHYVTDVYHTGLASWLRCDDAVVHRLTDSNVLNQDTNSVPYILFYRRGDTMGGNVPDKSNNKT</sequence>
<dbReference type="OrthoDB" id="429671at2759"/>
<dbReference type="STRING" id="6832.A0A553P9Z5"/>
<feature type="region of interest" description="Disordered" evidence="8">
    <location>
        <begin position="1"/>
        <end position="36"/>
    </location>
</feature>
<dbReference type="Gene3D" id="3.90.70.10">
    <property type="entry name" value="Cysteine proteinases"/>
    <property type="match status" value="1"/>
</dbReference>
<dbReference type="InterPro" id="IPR038765">
    <property type="entry name" value="Papain-like_cys_pep_sf"/>
</dbReference>
<dbReference type="GO" id="GO:0030330">
    <property type="term" value="P:DNA damage response, signal transduction by p53 class mediator"/>
    <property type="evidence" value="ECO:0007669"/>
    <property type="project" value="TreeGrafter"/>
</dbReference>
<dbReference type="InterPro" id="IPR018200">
    <property type="entry name" value="USP_CS"/>
</dbReference>
<protein>
    <recommendedName>
        <fullName evidence="3">ubiquitinyl hydrolase 1</fullName>
        <ecNumber evidence="3">3.4.19.12</ecNumber>
    </recommendedName>
</protein>
<comment type="caution">
    <text evidence="10">The sequence shown here is derived from an EMBL/GenBank/DDBJ whole genome shotgun (WGS) entry which is preliminary data.</text>
</comment>
<dbReference type="OMA" id="AMIMFMK"/>
<dbReference type="GO" id="GO:0010506">
    <property type="term" value="P:regulation of autophagy"/>
    <property type="evidence" value="ECO:0007669"/>
    <property type="project" value="TreeGrafter"/>
</dbReference>
<proteinExistence type="inferred from homology"/>
<keyword evidence="4" id="KW-0645">Protease</keyword>
<dbReference type="SUPFAM" id="SSF54001">
    <property type="entry name" value="Cysteine proteinases"/>
    <property type="match status" value="1"/>
</dbReference>
<evidence type="ECO:0000256" key="6">
    <source>
        <dbReference type="ARBA" id="ARBA00022801"/>
    </source>
</evidence>
<feature type="region of interest" description="Disordered" evidence="8">
    <location>
        <begin position="295"/>
        <end position="445"/>
    </location>
</feature>
<dbReference type="PANTHER" id="PTHR24006">
    <property type="entry name" value="UBIQUITIN CARBOXYL-TERMINAL HYDROLASE"/>
    <property type="match status" value="1"/>
</dbReference>
<keyword evidence="7" id="KW-0788">Thiol protease</keyword>
<feature type="region of interest" description="Disordered" evidence="8">
    <location>
        <begin position="66"/>
        <end position="156"/>
    </location>
</feature>
<dbReference type="EC" id="3.4.19.12" evidence="3"/>
<evidence type="ECO:0000256" key="4">
    <source>
        <dbReference type="ARBA" id="ARBA00022670"/>
    </source>
</evidence>
<dbReference type="GO" id="GO:0005829">
    <property type="term" value="C:cytosol"/>
    <property type="evidence" value="ECO:0007669"/>
    <property type="project" value="TreeGrafter"/>
</dbReference>
<dbReference type="GO" id="GO:0005634">
    <property type="term" value="C:nucleus"/>
    <property type="evidence" value="ECO:0007669"/>
    <property type="project" value="TreeGrafter"/>
</dbReference>
<evidence type="ECO:0000256" key="7">
    <source>
        <dbReference type="ARBA" id="ARBA00022807"/>
    </source>
</evidence>
<evidence type="ECO:0000256" key="3">
    <source>
        <dbReference type="ARBA" id="ARBA00012759"/>
    </source>
</evidence>
<dbReference type="AlphaFoldDB" id="A0A553P9Z5"/>
<dbReference type="EMBL" id="VCGU01000005">
    <property type="protein sequence ID" value="TRY74502.1"/>
    <property type="molecule type" value="Genomic_DNA"/>
</dbReference>
<gene>
    <name evidence="10" type="ORF">TCAL_01665</name>
</gene>
<evidence type="ECO:0000313" key="10">
    <source>
        <dbReference type="EMBL" id="TRY74502.1"/>
    </source>
</evidence>
<feature type="compositionally biased region" description="Low complexity" evidence="8">
    <location>
        <begin position="405"/>
        <end position="415"/>
    </location>
</feature>
<dbReference type="GO" id="GO:0006508">
    <property type="term" value="P:proteolysis"/>
    <property type="evidence" value="ECO:0007669"/>
    <property type="project" value="UniProtKB-KW"/>
</dbReference>
<feature type="region of interest" description="Disordered" evidence="8">
    <location>
        <begin position="499"/>
        <end position="593"/>
    </location>
</feature>
<evidence type="ECO:0000259" key="9">
    <source>
        <dbReference type="PROSITE" id="PS50235"/>
    </source>
</evidence>
<keyword evidence="6" id="KW-0378">Hydrolase</keyword>
<feature type="compositionally biased region" description="Pro residues" evidence="8">
    <location>
        <begin position="109"/>
        <end position="125"/>
    </location>
</feature>
<dbReference type="GO" id="GO:0004843">
    <property type="term" value="F:cysteine-type deubiquitinase activity"/>
    <property type="evidence" value="ECO:0007669"/>
    <property type="project" value="UniProtKB-EC"/>
</dbReference>
<dbReference type="GO" id="GO:0016579">
    <property type="term" value="P:protein deubiquitination"/>
    <property type="evidence" value="ECO:0007669"/>
    <property type="project" value="InterPro"/>
</dbReference>
<feature type="compositionally biased region" description="Pro residues" evidence="8">
    <location>
        <begin position="431"/>
        <end position="445"/>
    </location>
</feature>
<feature type="domain" description="USP" evidence="9">
    <location>
        <begin position="623"/>
        <end position="1011"/>
    </location>
</feature>
<dbReference type="Pfam" id="PF00443">
    <property type="entry name" value="UCH"/>
    <property type="match status" value="1"/>
</dbReference>
<name>A0A553P9Z5_TIGCA</name>
<accession>A0A553P9Z5</accession>
<organism evidence="10 11">
    <name type="scientific">Tigriopus californicus</name>
    <name type="common">Marine copepod</name>
    <dbReference type="NCBI Taxonomy" id="6832"/>
    <lineage>
        <taxon>Eukaryota</taxon>
        <taxon>Metazoa</taxon>
        <taxon>Ecdysozoa</taxon>
        <taxon>Arthropoda</taxon>
        <taxon>Crustacea</taxon>
        <taxon>Multicrustacea</taxon>
        <taxon>Hexanauplia</taxon>
        <taxon>Copepoda</taxon>
        <taxon>Harpacticoida</taxon>
        <taxon>Harpacticidae</taxon>
        <taxon>Tigriopus</taxon>
    </lineage>
</organism>
<dbReference type="CDD" id="cd02257">
    <property type="entry name" value="Peptidase_C19"/>
    <property type="match status" value="1"/>
</dbReference>
<dbReference type="PROSITE" id="PS50235">
    <property type="entry name" value="USP_3"/>
    <property type="match status" value="1"/>
</dbReference>